<reference evidence="1" key="1">
    <citation type="submission" date="2009-10" db="EMBL/GenBank/DDBJ databases">
        <title>Diversity of trophic interactions inside an arsenic-rich microbial ecosystem.</title>
        <authorList>
            <person name="Bertin P.N."/>
            <person name="Heinrich-Salmeron A."/>
            <person name="Pelletier E."/>
            <person name="Goulhen-Chollet F."/>
            <person name="Arsene-Ploetze F."/>
            <person name="Gallien S."/>
            <person name="Calteau A."/>
            <person name="Vallenet D."/>
            <person name="Casiot C."/>
            <person name="Chane-Woon-Ming B."/>
            <person name="Giloteaux L."/>
            <person name="Barakat M."/>
            <person name="Bonnefoy V."/>
            <person name="Bruneel O."/>
            <person name="Chandler M."/>
            <person name="Cleiss J."/>
            <person name="Duran R."/>
            <person name="Elbaz-Poulichet F."/>
            <person name="Fonknechten N."/>
            <person name="Lauga B."/>
            <person name="Mornico D."/>
            <person name="Ortet P."/>
            <person name="Schaeffer C."/>
            <person name="Siguier P."/>
            <person name="Alexander Thil Smith A."/>
            <person name="Van Dorsselaer A."/>
            <person name="Weissenbach J."/>
            <person name="Medigue C."/>
            <person name="Le Paslier D."/>
        </authorList>
    </citation>
    <scope>NUCLEOTIDE SEQUENCE</scope>
</reference>
<comment type="caution">
    <text evidence="1">The sequence shown here is derived from an EMBL/GenBank/DDBJ whole genome shotgun (WGS) entry which is preliminary data.</text>
</comment>
<dbReference type="AlphaFoldDB" id="E6QPR9"/>
<accession>E6QPR9</accession>
<sequence length="199" mass="22556">MQISSVNTLAIPTAINCMIPPDYVKVHALQVTVDGEQATLTRFEREDGHNCGLGGEHFSVVVSKTGLLKGFAHLGLAYSSGILPSRERAQEIALNFLHESAPDLLLRMKIHWINPHDEAFCVIRNGRPERITLTGMKVKVKNTGDGRWFWVIVGPNERVTVFERDIVWVTFPGRRRTEKWLHDQWLAEHSQQILGAKRI</sequence>
<protein>
    <submittedName>
        <fullName evidence="1">Uncharacterized protein</fullName>
    </submittedName>
</protein>
<proteinExistence type="predicted"/>
<organism evidence="1">
    <name type="scientific">mine drainage metagenome</name>
    <dbReference type="NCBI Taxonomy" id="410659"/>
    <lineage>
        <taxon>unclassified sequences</taxon>
        <taxon>metagenomes</taxon>
        <taxon>ecological metagenomes</taxon>
    </lineage>
</organism>
<name>E6QPR9_9ZZZZ</name>
<evidence type="ECO:0000313" key="1">
    <source>
        <dbReference type="EMBL" id="CBI09240.1"/>
    </source>
</evidence>
<gene>
    <name evidence="1" type="ORF">CARN7_2906</name>
</gene>
<dbReference type="EMBL" id="CABR01000016">
    <property type="protein sequence ID" value="CBI09240.1"/>
    <property type="molecule type" value="Genomic_DNA"/>
</dbReference>